<dbReference type="PROSITE" id="PS51683">
    <property type="entry name" value="SAM_OMT_II"/>
    <property type="match status" value="1"/>
</dbReference>
<dbReference type="Pfam" id="PF08100">
    <property type="entry name" value="Dimerisation"/>
    <property type="match status" value="1"/>
</dbReference>
<proteinExistence type="predicted"/>
<dbReference type="GO" id="GO:0046983">
    <property type="term" value="F:protein dimerization activity"/>
    <property type="evidence" value="ECO:0007669"/>
    <property type="project" value="InterPro"/>
</dbReference>
<evidence type="ECO:0000256" key="4">
    <source>
        <dbReference type="PIRSR" id="PIRSR005739-1"/>
    </source>
</evidence>
<sequence length="371" mass="41135">MALADVESSDQRLEAQARLWNHLFSYVNSMSLKCAVEMGIPDIIHNHGKPISLSDLASAIPIPVAKTDHLHRLLRLLVHTGMLSVSEEKQKGETEKVEEITYSLTPATSLLVKDKNNECLSPFLLMMLDSSLMNPWLFLSQWFTKVGASTHTTAFELCHGKKIWEYANRAPEFNHAFNEAMASDSQFLMSTLITKCAHVFDGLNSLVDVGGGTGAAARALAGAFPNMRVTVLDLPHVVVGLPADLSAGVNFEGGDMFQWIPPTDAVFLKWILHEGNDEECVKILQKCKEAIFPTKDRGGKVIIVDMVLNSNKSDHMFTETQLFTDLLLCTHFTGGKEREEGQWKKLFQDAGFSGYKITPILGLRSLIEVFP</sequence>
<dbReference type="Gene3D" id="1.10.10.10">
    <property type="entry name" value="Winged helix-like DNA-binding domain superfamily/Winged helix DNA-binding domain"/>
    <property type="match status" value="1"/>
</dbReference>
<evidence type="ECO:0008006" key="9">
    <source>
        <dbReference type="Google" id="ProtNLM"/>
    </source>
</evidence>
<dbReference type="InterPro" id="IPR029063">
    <property type="entry name" value="SAM-dependent_MTases_sf"/>
</dbReference>
<protein>
    <recommendedName>
        <fullName evidence="9">Trans-resveratrol di-O-methyltransferase-like</fullName>
    </recommendedName>
</protein>
<dbReference type="FunFam" id="1.10.10.10:FF:000213">
    <property type="entry name" value="Coniferyl alcohol 9-O-methyltransferase"/>
    <property type="match status" value="1"/>
</dbReference>
<dbReference type="Pfam" id="PF00891">
    <property type="entry name" value="Methyltransf_2"/>
    <property type="match status" value="1"/>
</dbReference>
<organism evidence="7 8">
    <name type="scientific">Aristolochia fimbriata</name>
    <name type="common">White veined hardy Dutchman's pipe vine</name>
    <dbReference type="NCBI Taxonomy" id="158543"/>
    <lineage>
        <taxon>Eukaryota</taxon>
        <taxon>Viridiplantae</taxon>
        <taxon>Streptophyta</taxon>
        <taxon>Embryophyta</taxon>
        <taxon>Tracheophyta</taxon>
        <taxon>Spermatophyta</taxon>
        <taxon>Magnoliopsida</taxon>
        <taxon>Magnoliidae</taxon>
        <taxon>Piperales</taxon>
        <taxon>Aristolochiaceae</taxon>
        <taxon>Aristolochia</taxon>
    </lineage>
</organism>
<dbReference type="Gene3D" id="3.40.50.150">
    <property type="entry name" value="Vaccinia Virus protein VP39"/>
    <property type="match status" value="1"/>
</dbReference>
<feature type="domain" description="O-methyltransferase C-terminal" evidence="5">
    <location>
        <begin position="139"/>
        <end position="353"/>
    </location>
</feature>
<dbReference type="Proteomes" id="UP000825729">
    <property type="component" value="Unassembled WGS sequence"/>
</dbReference>
<evidence type="ECO:0000256" key="3">
    <source>
        <dbReference type="ARBA" id="ARBA00022691"/>
    </source>
</evidence>
<dbReference type="InterPro" id="IPR036390">
    <property type="entry name" value="WH_DNA-bd_sf"/>
</dbReference>
<keyword evidence="2" id="KW-0808">Transferase</keyword>
<keyword evidence="1" id="KW-0489">Methyltransferase</keyword>
<dbReference type="FunFam" id="3.40.50.150:FF:000057">
    <property type="entry name" value="O-methyltransferase ZRP4"/>
    <property type="match status" value="1"/>
</dbReference>
<feature type="active site" description="Proton acceptor" evidence="4">
    <location>
        <position position="273"/>
    </location>
</feature>
<dbReference type="InterPro" id="IPR036388">
    <property type="entry name" value="WH-like_DNA-bd_sf"/>
</dbReference>
<gene>
    <name evidence="7" type="ORF">H6P81_013878</name>
</gene>
<accession>A0AAV7EFX8</accession>
<dbReference type="GO" id="GO:0032259">
    <property type="term" value="P:methylation"/>
    <property type="evidence" value="ECO:0007669"/>
    <property type="project" value="UniProtKB-KW"/>
</dbReference>
<dbReference type="EMBL" id="JAINDJ010000005">
    <property type="protein sequence ID" value="KAG9447750.1"/>
    <property type="molecule type" value="Genomic_DNA"/>
</dbReference>
<dbReference type="InterPro" id="IPR012967">
    <property type="entry name" value="COMT_dimerisation"/>
</dbReference>
<evidence type="ECO:0000256" key="1">
    <source>
        <dbReference type="ARBA" id="ARBA00022603"/>
    </source>
</evidence>
<evidence type="ECO:0000259" key="5">
    <source>
        <dbReference type="Pfam" id="PF00891"/>
    </source>
</evidence>
<dbReference type="InterPro" id="IPR016461">
    <property type="entry name" value="COMT-like"/>
</dbReference>
<comment type="caution">
    <text evidence="7">The sequence shown here is derived from an EMBL/GenBank/DDBJ whole genome shotgun (WGS) entry which is preliminary data.</text>
</comment>
<name>A0AAV7EFX8_ARIFI</name>
<dbReference type="AlphaFoldDB" id="A0AAV7EFX8"/>
<evidence type="ECO:0000256" key="2">
    <source>
        <dbReference type="ARBA" id="ARBA00022679"/>
    </source>
</evidence>
<dbReference type="SUPFAM" id="SSF46785">
    <property type="entry name" value="Winged helix' DNA-binding domain"/>
    <property type="match status" value="1"/>
</dbReference>
<reference evidence="7 8" key="1">
    <citation type="submission" date="2021-07" db="EMBL/GenBank/DDBJ databases">
        <title>The Aristolochia fimbriata genome: insights into angiosperm evolution, floral development and chemical biosynthesis.</title>
        <authorList>
            <person name="Jiao Y."/>
        </authorList>
    </citation>
    <scope>NUCLEOTIDE SEQUENCE [LARGE SCALE GENOMIC DNA]</scope>
    <source>
        <strain evidence="7">IBCAS-2021</strain>
        <tissue evidence="7">Leaf</tissue>
    </source>
</reference>
<evidence type="ECO:0000259" key="6">
    <source>
        <dbReference type="Pfam" id="PF08100"/>
    </source>
</evidence>
<dbReference type="PANTHER" id="PTHR11746">
    <property type="entry name" value="O-METHYLTRANSFERASE"/>
    <property type="match status" value="1"/>
</dbReference>
<dbReference type="SUPFAM" id="SSF53335">
    <property type="entry name" value="S-adenosyl-L-methionine-dependent methyltransferases"/>
    <property type="match status" value="1"/>
</dbReference>
<dbReference type="PIRSF" id="PIRSF005739">
    <property type="entry name" value="O-mtase"/>
    <property type="match status" value="1"/>
</dbReference>
<feature type="domain" description="O-methyltransferase dimerisation" evidence="6">
    <location>
        <begin position="20"/>
        <end position="114"/>
    </location>
</feature>
<dbReference type="InterPro" id="IPR001077">
    <property type="entry name" value="COMT_C"/>
</dbReference>
<keyword evidence="8" id="KW-1185">Reference proteome</keyword>
<keyword evidence="3" id="KW-0949">S-adenosyl-L-methionine</keyword>
<evidence type="ECO:0000313" key="7">
    <source>
        <dbReference type="EMBL" id="KAG9447750.1"/>
    </source>
</evidence>
<dbReference type="GO" id="GO:0008171">
    <property type="term" value="F:O-methyltransferase activity"/>
    <property type="evidence" value="ECO:0007669"/>
    <property type="project" value="InterPro"/>
</dbReference>
<evidence type="ECO:0000313" key="8">
    <source>
        <dbReference type="Proteomes" id="UP000825729"/>
    </source>
</evidence>